<protein>
    <recommendedName>
        <fullName evidence="3">2EXR domain-containing protein</fullName>
    </recommendedName>
</protein>
<feature type="domain" description="2EXR" evidence="3">
    <location>
        <begin position="22"/>
        <end position="112"/>
    </location>
</feature>
<evidence type="ECO:0000256" key="1">
    <source>
        <dbReference type="SAM" id="MobiDB-lite"/>
    </source>
</evidence>
<accession>A0A218Z2S4</accession>
<proteinExistence type="predicted"/>
<feature type="region of interest" description="Disordered" evidence="1">
    <location>
        <begin position="255"/>
        <end position="375"/>
    </location>
</feature>
<dbReference type="InterPro" id="IPR045518">
    <property type="entry name" value="2EXR"/>
</dbReference>
<evidence type="ECO:0000313" key="4">
    <source>
        <dbReference type="EMBL" id="OWP02327.1"/>
    </source>
</evidence>
<dbReference type="Proteomes" id="UP000242519">
    <property type="component" value="Unassembled WGS sequence"/>
</dbReference>
<feature type="compositionally biased region" description="Acidic residues" evidence="1">
    <location>
        <begin position="360"/>
        <end position="375"/>
    </location>
</feature>
<dbReference type="AlphaFoldDB" id="A0A218Z2S4"/>
<evidence type="ECO:0000256" key="2">
    <source>
        <dbReference type="SAM" id="Phobius"/>
    </source>
</evidence>
<feature type="compositionally biased region" description="Gly residues" evidence="1">
    <location>
        <begin position="652"/>
        <end position="661"/>
    </location>
</feature>
<gene>
    <name evidence="4" type="ORF">B2J93_3115</name>
</gene>
<feature type="compositionally biased region" description="Basic residues" evidence="1">
    <location>
        <begin position="1"/>
        <end position="11"/>
    </location>
</feature>
<reference evidence="4 5" key="1">
    <citation type="submission" date="2017-04" db="EMBL/GenBank/DDBJ databases">
        <title>Draft genome sequence of Marssonina coronaria NL1: causal agent of apple blotch.</title>
        <authorList>
            <person name="Cheng Q."/>
        </authorList>
    </citation>
    <scope>NUCLEOTIDE SEQUENCE [LARGE SCALE GENOMIC DNA]</scope>
    <source>
        <strain evidence="4 5">NL1</strain>
    </source>
</reference>
<dbReference type="Pfam" id="PF20150">
    <property type="entry name" value="2EXR"/>
    <property type="match status" value="2"/>
</dbReference>
<feature type="compositionally biased region" description="Low complexity" evidence="1">
    <location>
        <begin position="639"/>
        <end position="651"/>
    </location>
</feature>
<name>A0A218Z2S4_9HELO</name>
<feature type="region of interest" description="Disordered" evidence="1">
    <location>
        <begin position="638"/>
        <end position="665"/>
    </location>
</feature>
<dbReference type="PANTHER" id="PTHR35910">
    <property type="entry name" value="2EXR DOMAIN-CONTAINING PROTEIN"/>
    <property type="match status" value="1"/>
</dbReference>
<feature type="compositionally biased region" description="Basic residues" evidence="1">
    <location>
        <begin position="286"/>
        <end position="299"/>
    </location>
</feature>
<keyword evidence="2" id="KW-1133">Transmembrane helix</keyword>
<feature type="domain" description="2EXR" evidence="3">
    <location>
        <begin position="384"/>
        <end position="480"/>
    </location>
</feature>
<sequence length="717" mass="79545">MAKNRRGKKNSTPKAPPAAPEFKLFPTLPLELREMIWKFADAGPKIVTIYIKERGAEDALVTGNFLVAASYKIPEVLHTNREARRVAKGVIDYAFGKNLGNPVYFDWSRDALVFRTWGAMAHFYQLSCLDPSFNPNPLQGMPSLFDRISAGVPLERKLFVVGIFLAGFNNFSVAAFLRPDFSEVLGGPEHMIFAREGNGHRSRHSRLIKALKQFWDLDLGFLGDPADDADQRSYNLPELSSFTMKQLQKKLVNIHSQPNQSHRGPAPRTAIPGASNSVQKAPGKPATKRAKSFQRKRIRDQHNSDDLTSNSGPRNETVQDAAGPAVKGTCSKNGGGSNTNGGNTKRKAIDEENMCGGQEGDGDDDENAADTEDEDEFAIPPTKFKKFRKLPLEIRRMIWYLILPEPQVIKITGNGYLRHLTRGGITTQTWINRPRANYKVPYMLSICKESRKEVIVHHRPCFKANFGGIPIFFNAKQDLLHFQSTDALIHFYGGSLPNYVKEDLTNGFRYNMRDMHTVVEQIAIGRVRNMEGMIGGVLNQMSALRSAVIEDLNMRRDGANIIMDFTQGIEDLALGWKDYTVRRHPKRGVDFKLIDHPSFETLINQWNVGIPAFHKCNKRLKYVQGSIFADEELKPETEAVTSGGSGSSVDAGTGGAVGSGSGTTANQNAAAVTTATQATFQVPSQQPALRFPTPINPFPRHMNSSCRIPFGTANNDP</sequence>
<dbReference type="EMBL" id="MZNU01000236">
    <property type="protein sequence ID" value="OWP02327.1"/>
    <property type="molecule type" value="Genomic_DNA"/>
</dbReference>
<dbReference type="PANTHER" id="PTHR35910:SF1">
    <property type="entry name" value="2EXR DOMAIN-CONTAINING PROTEIN"/>
    <property type="match status" value="1"/>
</dbReference>
<keyword evidence="2" id="KW-0812">Transmembrane</keyword>
<feature type="compositionally biased region" description="Polar residues" evidence="1">
    <location>
        <begin position="306"/>
        <end position="318"/>
    </location>
</feature>
<feature type="transmembrane region" description="Helical" evidence="2">
    <location>
        <begin position="158"/>
        <end position="177"/>
    </location>
</feature>
<organism evidence="4 5">
    <name type="scientific">Diplocarpon coronariae</name>
    <dbReference type="NCBI Taxonomy" id="2795749"/>
    <lineage>
        <taxon>Eukaryota</taxon>
        <taxon>Fungi</taxon>
        <taxon>Dikarya</taxon>
        <taxon>Ascomycota</taxon>
        <taxon>Pezizomycotina</taxon>
        <taxon>Leotiomycetes</taxon>
        <taxon>Helotiales</taxon>
        <taxon>Drepanopezizaceae</taxon>
        <taxon>Diplocarpon</taxon>
    </lineage>
</organism>
<feature type="region of interest" description="Disordered" evidence="1">
    <location>
        <begin position="1"/>
        <end position="20"/>
    </location>
</feature>
<keyword evidence="5" id="KW-1185">Reference proteome</keyword>
<keyword evidence="2" id="KW-0472">Membrane</keyword>
<evidence type="ECO:0000259" key="3">
    <source>
        <dbReference type="Pfam" id="PF20150"/>
    </source>
</evidence>
<comment type="caution">
    <text evidence="4">The sequence shown here is derived from an EMBL/GenBank/DDBJ whole genome shotgun (WGS) entry which is preliminary data.</text>
</comment>
<dbReference type="InParanoid" id="A0A218Z2S4"/>
<dbReference type="OrthoDB" id="3473305at2759"/>
<evidence type="ECO:0000313" key="5">
    <source>
        <dbReference type="Proteomes" id="UP000242519"/>
    </source>
</evidence>